<dbReference type="InterPro" id="IPR020806">
    <property type="entry name" value="PKS_PP-bd"/>
</dbReference>
<dbReference type="Pfam" id="PF00550">
    <property type="entry name" value="PP-binding"/>
    <property type="match status" value="1"/>
</dbReference>
<dbReference type="Gene3D" id="1.10.1200.10">
    <property type="entry name" value="ACP-like"/>
    <property type="match status" value="1"/>
</dbReference>
<proteinExistence type="predicted"/>
<gene>
    <name evidence="5" type="ORF">XPU_0124</name>
</gene>
<feature type="compositionally biased region" description="Basic residues" evidence="3">
    <location>
        <begin position="122"/>
        <end position="131"/>
    </location>
</feature>
<dbReference type="EMBL" id="BAVB01000020">
    <property type="protein sequence ID" value="GAE48592.1"/>
    <property type="molecule type" value="Genomic_DNA"/>
</dbReference>
<evidence type="ECO:0000256" key="3">
    <source>
        <dbReference type="SAM" id="MobiDB-lite"/>
    </source>
</evidence>
<accession>W4RWW0</accession>
<comment type="caution">
    <text evidence="5">The sequence shown here is derived from an EMBL/GenBank/DDBJ whole genome shotgun (WGS) entry which is preliminary data.</text>
</comment>
<evidence type="ECO:0000259" key="4">
    <source>
        <dbReference type="PROSITE" id="PS50075"/>
    </source>
</evidence>
<evidence type="ECO:0000256" key="2">
    <source>
        <dbReference type="ARBA" id="ARBA00022553"/>
    </source>
</evidence>
<organism evidence="5 6">
    <name type="scientific">Xanthomonas arboricola pv. pruni str. MAFF 311562</name>
    <dbReference type="NCBI Taxonomy" id="1414836"/>
    <lineage>
        <taxon>Bacteria</taxon>
        <taxon>Pseudomonadati</taxon>
        <taxon>Pseudomonadota</taxon>
        <taxon>Gammaproteobacteria</taxon>
        <taxon>Lysobacterales</taxon>
        <taxon>Lysobacteraceae</taxon>
        <taxon>Xanthomonas</taxon>
    </lineage>
</organism>
<feature type="region of interest" description="Disordered" evidence="3">
    <location>
        <begin position="103"/>
        <end position="131"/>
    </location>
</feature>
<feature type="domain" description="Carrier" evidence="4">
    <location>
        <begin position="25"/>
        <end position="99"/>
    </location>
</feature>
<feature type="non-terminal residue" evidence="5">
    <location>
        <position position="1"/>
    </location>
</feature>
<dbReference type="GO" id="GO:0031177">
    <property type="term" value="F:phosphopantetheine binding"/>
    <property type="evidence" value="ECO:0007669"/>
    <property type="project" value="InterPro"/>
</dbReference>
<sequence>TPPHMSQRRRPPLRPPPPATAQPPAADAALVDTLRAQFQSATELPIAARQSFFEAGASSLQLVQWHIQLRQAGHDRLAVTDLFAHATPYALALHLDGLASAAPATAPLPEPGRQTLLEQRKARAQRRRGDA</sequence>
<dbReference type="InterPro" id="IPR009081">
    <property type="entry name" value="PP-bd_ACP"/>
</dbReference>
<evidence type="ECO:0000313" key="6">
    <source>
        <dbReference type="Proteomes" id="UP000019143"/>
    </source>
</evidence>
<dbReference type="SMART" id="SM00823">
    <property type="entry name" value="PKS_PP"/>
    <property type="match status" value="1"/>
</dbReference>
<reference evidence="5 6" key="1">
    <citation type="submission" date="2014-01" db="EMBL/GenBank/DDBJ databases">
        <title>Genome sequence and analysis of Xanthomonas arboricola pv. pruni.</title>
        <authorList>
            <person name="Fujikawa T."/>
            <person name="Nakazono-Nagaoka E."/>
        </authorList>
    </citation>
    <scope>NUCLEOTIDE SEQUENCE [LARGE SCALE GENOMIC DNA]</scope>
    <source>
        <strain evidence="6">MAFF 311562</strain>
    </source>
</reference>
<evidence type="ECO:0000256" key="1">
    <source>
        <dbReference type="ARBA" id="ARBA00022450"/>
    </source>
</evidence>
<dbReference type="SUPFAM" id="SSF47336">
    <property type="entry name" value="ACP-like"/>
    <property type="match status" value="1"/>
</dbReference>
<dbReference type="PROSITE" id="PS50075">
    <property type="entry name" value="CARRIER"/>
    <property type="match status" value="1"/>
</dbReference>
<dbReference type="Proteomes" id="UP000019143">
    <property type="component" value="Unassembled WGS sequence"/>
</dbReference>
<dbReference type="AlphaFoldDB" id="W4RWW0"/>
<evidence type="ECO:0000313" key="5">
    <source>
        <dbReference type="EMBL" id="GAE48592.1"/>
    </source>
</evidence>
<feature type="compositionally biased region" description="Basic residues" evidence="3">
    <location>
        <begin position="1"/>
        <end position="12"/>
    </location>
</feature>
<protein>
    <submittedName>
        <fullName evidence="5">Amino acid adenylation domain protein</fullName>
    </submittedName>
</protein>
<name>W4RWW0_9XANT</name>
<feature type="region of interest" description="Disordered" evidence="3">
    <location>
        <begin position="1"/>
        <end position="26"/>
    </location>
</feature>
<dbReference type="InterPro" id="IPR036736">
    <property type="entry name" value="ACP-like_sf"/>
</dbReference>
<keyword evidence="2" id="KW-0597">Phosphoprotein</keyword>
<keyword evidence="1" id="KW-0596">Phosphopantetheine</keyword>